<accession>A0AA89AZ54</accession>
<feature type="region of interest" description="Disordered" evidence="1">
    <location>
        <begin position="44"/>
        <end position="73"/>
    </location>
</feature>
<dbReference type="InterPro" id="IPR036188">
    <property type="entry name" value="FAD/NAD-bd_sf"/>
</dbReference>
<reference evidence="2" key="1">
    <citation type="submission" date="2022-12" db="EMBL/GenBank/DDBJ databases">
        <title>Draft genome assemblies for two species of Escallonia (Escalloniales).</title>
        <authorList>
            <person name="Chanderbali A."/>
            <person name="Dervinis C."/>
            <person name="Anghel I."/>
            <person name="Soltis D."/>
            <person name="Soltis P."/>
            <person name="Zapata F."/>
        </authorList>
    </citation>
    <scope>NUCLEOTIDE SEQUENCE</scope>
    <source>
        <strain evidence="2">UCBG64.0493</strain>
        <tissue evidence="2">Leaf</tissue>
    </source>
</reference>
<comment type="caution">
    <text evidence="2">The sequence shown here is derived from an EMBL/GenBank/DDBJ whole genome shotgun (WGS) entry which is preliminary data.</text>
</comment>
<evidence type="ECO:0000313" key="3">
    <source>
        <dbReference type="Proteomes" id="UP001188597"/>
    </source>
</evidence>
<dbReference type="SUPFAM" id="SSF51905">
    <property type="entry name" value="FAD/NAD(P)-binding domain"/>
    <property type="match status" value="1"/>
</dbReference>
<keyword evidence="3" id="KW-1185">Reference proteome</keyword>
<dbReference type="PANTHER" id="PTHR16128:SF8">
    <property type="entry name" value="EXPRESSED PROTEIN"/>
    <property type="match status" value="1"/>
</dbReference>
<evidence type="ECO:0000313" key="2">
    <source>
        <dbReference type="EMBL" id="KAK3019487.1"/>
    </source>
</evidence>
<protein>
    <submittedName>
        <fullName evidence="2">Uncharacterized protein</fullName>
    </submittedName>
</protein>
<dbReference type="PANTHER" id="PTHR16128">
    <property type="entry name" value="FAD/NAD(P)-BINDING OXIDOREDUCTASE FAMILY PROTEIN"/>
    <property type="match status" value="1"/>
</dbReference>
<proteinExistence type="predicted"/>
<gene>
    <name evidence="2" type="ORF">RJ639_004886</name>
</gene>
<feature type="compositionally biased region" description="Basic residues" evidence="1">
    <location>
        <begin position="49"/>
        <end position="66"/>
    </location>
</feature>
<organism evidence="2 3">
    <name type="scientific">Escallonia herrerae</name>
    <dbReference type="NCBI Taxonomy" id="1293975"/>
    <lineage>
        <taxon>Eukaryota</taxon>
        <taxon>Viridiplantae</taxon>
        <taxon>Streptophyta</taxon>
        <taxon>Embryophyta</taxon>
        <taxon>Tracheophyta</taxon>
        <taxon>Spermatophyta</taxon>
        <taxon>Magnoliopsida</taxon>
        <taxon>eudicotyledons</taxon>
        <taxon>Gunneridae</taxon>
        <taxon>Pentapetalae</taxon>
        <taxon>asterids</taxon>
        <taxon>campanulids</taxon>
        <taxon>Escalloniales</taxon>
        <taxon>Escalloniaceae</taxon>
        <taxon>Escallonia</taxon>
    </lineage>
</organism>
<dbReference type="Gene3D" id="3.50.50.60">
    <property type="entry name" value="FAD/NAD(P)-binding domain"/>
    <property type="match status" value="1"/>
</dbReference>
<name>A0AA89AZ54_9ASTE</name>
<dbReference type="Proteomes" id="UP001188597">
    <property type="component" value="Unassembled WGS sequence"/>
</dbReference>
<dbReference type="EMBL" id="JAVXUP010000872">
    <property type="protein sequence ID" value="KAK3019487.1"/>
    <property type="molecule type" value="Genomic_DNA"/>
</dbReference>
<dbReference type="AlphaFoldDB" id="A0AA89AZ54"/>
<dbReference type="Gene3D" id="3.90.660.10">
    <property type="match status" value="2"/>
</dbReference>
<evidence type="ECO:0000256" key="1">
    <source>
        <dbReference type="SAM" id="MobiDB-lite"/>
    </source>
</evidence>
<sequence length="408" mass="45013">MTAACNCSPFIASTSILQPIKKSSNLTFQTPTARTLTLICSAEPENKSKPKPIKRRPMSGPTRRRSSYGTSRRSVLRKTLIQEQVEFTGPVSDDPVVAVIGGGMSGMLCALNLEKRGIRSTVFDTVYCSLGSLYFALGPWRYEGLHGLGGRMGTRIIDPRPLIFDHAAQFFTVSDPLFAELVDGWCKKGLVREWLGTTGELEAGGHFSPLPSSPPRYIGIHGMRPLADSLLTQTRLVNVVRPCWISALEPFNGTWHLSENGKPRGHFDAVVIAHNVATQAPLFIEFNLQAEEIFSCKYFGNSTMYEGRLVMQMCKSVACFIGFTTYCKTDEGRWNTSASITFEDPLTMPANAAAFPFEGAFVKGIDSLSWMANNTKKLLNSQSCGAHCWTFFSTSTFGKRNKVPHVSY</sequence>